<organism evidence="2 4">
    <name type="scientific">Mucilaginibacter rubeus</name>
    <dbReference type="NCBI Taxonomy" id="2027860"/>
    <lineage>
        <taxon>Bacteria</taxon>
        <taxon>Pseudomonadati</taxon>
        <taxon>Bacteroidota</taxon>
        <taxon>Sphingobacteriia</taxon>
        <taxon>Sphingobacteriales</taxon>
        <taxon>Sphingobacteriaceae</taxon>
        <taxon>Mucilaginibacter</taxon>
    </lineage>
</organism>
<sequence>MNTEPFISFLESITDLSEGLRRELSINLSREHYKPHQIIQSEDQTENRLWFLISGMARGYIYDEQRQQHTLRFWHPGEVIFSYAGFLKQPSKEYIELLTDSELSSCNYLKIEQFMREYPETIKLVGIINRRFLQKEYKTHQLHAMKGKHRYQLFRKEHPEVFAHVPQWIIASYLQMTRENLTRIISKEQKKSQ</sequence>
<proteinExistence type="predicted"/>
<reference evidence="3 5" key="2">
    <citation type="submission" date="2021-03" db="EMBL/GenBank/DDBJ databases">
        <title>Mucilaginibacter strains isolated from gold and copper mining confer multi heavy-metal resistance.</title>
        <authorList>
            <person name="Li Y."/>
        </authorList>
    </citation>
    <scope>NUCLEOTIDE SEQUENCE [LARGE SCALE GENOMIC DNA]</scope>
    <source>
        <strain evidence="3 5">P2-4</strain>
    </source>
</reference>
<dbReference type="RefSeq" id="WP_112653952.1">
    <property type="nucleotide sequence ID" value="NZ_CP043451.1"/>
</dbReference>
<evidence type="ECO:0000313" key="2">
    <source>
        <dbReference type="EMBL" id="QEM07801.1"/>
    </source>
</evidence>
<dbReference type="CDD" id="cd00038">
    <property type="entry name" value="CAP_ED"/>
    <property type="match status" value="1"/>
</dbReference>
<dbReference type="InterPro" id="IPR014710">
    <property type="entry name" value="RmlC-like_jellyroll"/>
</dbReference>
<reference evidence="2 4" key="1">
    <citation type="submission" date="2019-08" db="EMBL/GenBank/DDBJ databases">
        <title>Comparative genome analysis confer to the adaptation heavy metal polluted environment.</title>
        <authorList>
            <person name="Li Y."/>
        </authorList>
    </citation>
    <scope>NUCLEOTIDE SEQUENCE [LARGE SCALE GENOMIC DNA]</scope>
    <source>
        <strain evidence="2 4">P2</strain>
    </source>
</reference>
<evidence type="ECO:0000313" key="3">
    <source>
        <dbReference type="EMBL" id="QTE49630.1"/>
    </source>
</evidence>
<dbReference type="EMBL" id="CP071880">
    <property type="protein sequence ID" value="QTE49630.1"/>
    <property type="molecule type" value="Genomic_DNA"/>
</dbReference>
<evidence type="ECO:0000313" key="4">
    <source>
        <dbReference type="Proteomes" id="UP000250557"/>
    </source>
</evidence>
<dbReference type="SUPFAM" id="SSF51206">
    <property type="entry name" value="cAMP-binding domain-like"/>
    <property type="match status" value="1"/>
</dbReference>
<dbReference type="InterPro" id="IPR018490">
    <property type="entry name" value="cNMP-bd_dom_sf"/>
</dbReference>
<dbReference type="AlphaFoldDB" id="A0AAE6JLZ0"/>
<evidence type="ECO:0000259" key="1">
    <source>
        <dbReference type="SMART" id="SM00100"/>
    </source>
</evidence>
<keyword evidence="5" id="KW-1185">Reference proteome</keyword>
<evidence type="ECO:0000313" key="5">
    <source>
        <dbReference type="Proteomes" id="UP000663940"/>
    </source>
</evidence>
<name>A0AAE6JLZ0_9SPHI</name>
<dbReference type="InterPro" id="IPR000595">
    <property type="entry name" value="cNMP-bd_dom"/>
</dbReference>
<protein>
    <submittedName>
        <fullName evidence="2">Crp/Fnr family transcriptional regulator</fullName>
    </submittedName>
</protein>
<dbReference type="Proteomes" id="UP000250557">
    <property type="component" value="Chromosome"/>
</dbReference>
<feature type="domain" description="Cyclic nucleotide-binding" evidence="1">
    <location>
        <begin position="12"/>
        <end position="133"/>
    </location>
</feature>
<accession>A0AAE6JLZ0</accession>
<dbReference type="EMBL" id="CP043451">
    <property type="protein sequence ID" value="QEM07801.1"/>
    <property type="molecule type" value="Genomic_DNA"/>
</dbReference>
<dbReference type="SMART" id="SM00100">
    <property type="entry name" value="cNMP"/>
    <property type="match status" value="1"/>
</dbReference>
<dbReference type="Gene3D" id="2.60.120.10">
    <property type="entry name" value="Jelly Rolls"/>
    <property type="match status" value="1"/>
</dbReference>
<dbReference type="Proteomes" id="UP000663940">
    <property type="component" value="Chromosome"/>
</dbReference>
<gene>
    <name evidence="2" type="ORF">DIU31_031470</name>
    <name evidence="3" type="ORF">J3L21_29550</name>
</gene>
<dbReference type="Pfam" id="PF00027">
    <property type="entry name" value="cNMP_binding"/>
    <property type="match status" value="1"/>
</dbReference>